<accession>A0A249XXW4</accession>
<name>A0A249XXW4_9CAUD</name>
<evidence type="ECO:0000313" key="1">
    <source>
        <dbReference type="EMBL" id="ASZ76820.1"/>
    </source>
</evidence>
<reference evidence="1 2" key="1">
    <citation type="submission" date="2017-04" db="EMBL/GenBank/DDBJ databases">
        <title>Complete Genome Sequence of Lytic Bacteriophage EF1 Infecting Enterococcus faecalis Isolates.</title>
        <authorList>
            <person name="Kim D."/>
            <person name="Kim Y.J."/>
            <person name="Han B.K."/>
            <person name="Kim H."/>
        </authorList>
    </citation>
    <scope>NUCLEOTIDE SEQUENCE [LARGE SCALE GENOMIC DNA]</scope>
</reference>
<proteinExistence type="predicted"/>
<protein>
    <submittedName>
        <fullName evidence="1">Uncharacterized protein</fullName>
    </submittedName>
</protein>
<organism evidence="1 2">
    <name type="scientific">Enterococcus phage EF1</name>
    <dbReference type="NCBI Taxonomy" id="2025813"/>
    <lineage>
        <taxon>Viruses</taxon>
        <taxon>Duplodnaviria</taxon>
        <taxon>Heunggongvirae</taxon>
        <taxon>Uroviricota</taxon>
        <taxon>Caudoviricetes</taxon>
    </lineage>
</organism>
<sequence length="617" mass="70482">MAVPFASFKEYGNDDLQLYYPLLMTSPAIPQAGDSYLSDIALRDISIKSIYMEGGHMEPNLDWDGGRYDWASGVTEIQSDFVDAGGESPTGNFNLLKNTALSTFQSTHWTSVFEKPYVEGSDDIEQPYNWIYSKSEPSDHSKIWVDTREETIEPKYYQNGWKNYYDFKQKEFKGEVGLVENKRNGNAFRIYKAPKINANIGIAQFVPLKIVLWQGDAITVGFNLSEKTDSGGAVIRIEFYDNNRQLIQTKYSPRFFNKTEESKHFGHPFIFTDRTKAAAFIRVSILGVEDRKSELQVNRIKAEIGMEDTGWNLHEEELLLNLNAGEIDVPMLNGEVDKSKLISEIAILRSVLGEGLLKWEEVTRLKSSSVQEAILYDYFIENGNYYRYALQPILANGMKGAITSFYDTVTTFDGFWLLGEKDEQFSFIYNGKIGEISYVKPRDVIQTIAGQYPYFVTSSELDYRTYQFSGTLTYHQDVHKLLTSDSYSVAISPDPTIPISYVELKYGDEMLLNMKNDLEEVQDGMVMQRIWRNKILAWLNDGKPKILKSEAQGNMLVMLTNIKVTPNEPTFGLISDFECTVTEIGKLDEKALQKYKLRKSSIMKDELVKEAMKNTSF</sequence>
<evidence type="ECO:0000313" key="2">
    <source>
        <dbReference type="Proteomes" id="UP000260005"/>
    </source>
</evidence>
<dbReference type="Proteomes" id="UP000260005">
    <property type="component" value="Segment"/>
</dbReference>
<keyword evidence="2" id="KW-1185">Reference proteome</keyword>
<dbReference type="EMBL" id="MF001358">
    <property type="protein sequence ID" value="ASZ76820.1"/>
    <property type="molecule type" value="Genomic_DNA"/>
</dbReference>